<proteinExistence type="inferred from homology"/>
<name>A0A9P8I2W8_9PEZI</name>
<comment type="similarity">
    <text evidence="1">Belongs to the peptidase C14B family.</text>
</comment>
<evidence type="ECO:0000313" key="4">
    <source>
        <dbReference type="Proteomes" id="UP000698800"/>
    </source>
</evidence>
<dbReference type="OrthoDB" id="3223806at2759"/>
<sequence length="234" mass="26556">MADLAKVGCHNDVINIQQFLLKSGYEKEDIVTLIDGLSPKDSKYHLYKDTQPTKENIMREMKALVQDAEPDDLLFLHYSALPTDTYQGTAIKSPIQTAMKWMGKLKDPSVVREAGIKAFKDLRQASNTKEKLAAFSGIRANLKRGRKAVEKTRTEKGSPANVIMFSGSKDWQKAENGNSGMMSSMFMEALNRKPEQTYLELLRNIRDSLAKNDYKQRPQISCSHQMDLNSIFRM</sequence>
<dbReference type="Gene3D" id="3.40.50.12660">
    <property type="match status" value="2"/>
</dbReference>
<evidence type="ECO:0000313" key="3">
    <source>
        <dbReference type="EMBL" id="KAH0544936.1"/>
    </source>
</evidence>
<dbReference type="Pfam" id="PF00656">
    <property type="entry name" value="Peptidase_C14"/>
    <property type="match status" value="1"/>
</dbReference>
<reference evidence="3" key="1">
    <citation type="submission" date="2021-03" db="EMBL/GenBank/DDBJ databases">
        <title>Comparative genomics and phylogenomic investigation of the class Geoglossomycetes provide insights into ecological specialization and systematics.</title>
        <authorList>
            <person name="Melie T."/>
            <person name="Pirro S."/>
            <person name="Miller A.N."/>
            <person name="Quandt A."/>
        </authorList>
    </citation>
    <scope>NUCLEOTIDE SEQUENCE</scope>
    <source>
        <strain evidence="3">GBOQ0MN5Z8</strain>
    </source>
</reference>
<dbReference type="EMBL" id="JAGHQL010000012">
    <property type="protein sequence ID" value="KAH0544936.1"/>
    <property type="molecule type" value="Genomic_DNA"/>
</dbReference>
<accession>A0A9P8I2W8</accession>
<evidence type="ECO:0000256" key="1">
    <source>
        <dbReference type="ARBA" id="ARBA00009005"/>
    </source>
</evidence>
<organism evidence="3 4">
    <name type="scientific">Glutinoglossum americanum</name>
    <dbReference type="NCBI Taxonomy" id="1670608"/>
    <lineage>
        <taxon>Eukaryota</taxon>
        <taxon>Fungi</taxon>
        <taxon>Dikarya</taxon>
        <taxon>Ascomycota</taxon>
        <taxon>Pezizomycotina</taxon>
        <taxon>Geoglossomycetes</taxon>
        <taxon>Geoglossales</taxon>
        <taxon>Geoglossaceae</taxon>
        <taxon>Glutinoglossum</taxon>
    </lineage>
</organism>
<dbReference type="PANTHER" id="PTHR48104:SF30">
    <property type="entry name" value="METACASPASE-1"/>
    <property type="match status" value="1"/>
</dbReference>
<dbReference type="GO" id="GO:0005737">
    <property type="term" value="C:cytoplasm"/>
    <property type="evidence" value="ECO:0007669"/>
    <property type="project" value="TreeGrafter"/>
</dbReference>
<feature type="domain" description="Peptidase C14 caspase" evidence="2">
    <location>
        <begin position="7"/>
        <end position="224"/>
    </location>
</feature>
<comment type="caution">
    <text evidence="3">The sequence shown here is derived from an EMBL/GenBank/DDBJ whole genome shotgun (WGS) entry which is preliminary data.</text>
</comment>
<evidence type="ECO:0000259" key="2">
    <source>
        <dbReference type="Pfam" id="PF00656"/>
    </source>
</evidence>
<dbReference type="GO" id="GO:0004197">
    <property type="term" value="F:cysteine-type endopeptidase activity"/>
    <property type="evidence" value="ECO:0007669"/>
    <property type="project" value="InterPro"/>
</dbReference>
<keyword evidence="4" id="KW-1185">Reference proteome</keyword>
<gene>
    <name evidence="3" type="ORF">FGG08_001016</name>
</gene>
<dbReference type="Proteomes" id="UP000698800">
    <property type="component" value="Unassembled WGS sequence"/>
</dbReference>
<dbReference type="InterPro" id="IPR050452">
    <property type="entry name" value="Metacaspase"/>
</dbReference>
<protein>
    <recommendedName>
        <fullName evidence="2">Peptidase C14 caspase domain-containing protein</fullName>
    </recommendedName>
</protein>
<dbReference type="InterPro" id="IPR011600">
    <property type="entry name" value="Pept_C14_caspase"/>
</dbReference>
<dbReference type="AlphaFoldDB" id="A0A9P8I2W8"/>
<dbReference type="PANTHER" id="PTHR48104">
    <property type="entry name" value="METACASPASE-4"/>
    <property type="match status" value="1"/>
</dbReference>
<dbReference type="GO" id="GO:0006508">
    <property type="term" value="P:proteolysis"/>
    <property type="evidence" value="ECO:0007669"/>
    <property type="project" value="InterPro"/>
</dbReference>